<dbReference type="EMBL" id="CM023484">
    <property type="protein sequence ID" value="KAH6933434.1"/>
    <property type="molecule type" value="Genomic_DNA"/>
</dbReference>
<name>A0ACB7SHN7_HYAAI</name>
<protein>
    <submittedName>
        <fullName evidence="1">Uncharacterized protein</fullName>
    </submittedName>
</protein>
<evidence type="ECO:0000313" key="1">
    <source>
        <dbReference type="EMBL" id="KAH6933434.1"/>
    </source>
</evidence>
<accession>A0ACB7SHN7</accession>
<reference evidence="1" key="1">
    <citation type="submission" date="2020-05" db="EMBL/GenBank/DDBJ databases">
        <title>Large-scale comparative analyses of tick genomes elucidate their genetic diversity and vector capacities.</title>
        <authorList>
            <person name="Jia N."/>
            <person name="Wang J."/>
            <person name="Shi W."/>
            <person name="Du L."/>
            <person name="Sun Y."/>
            <person name="Zhan W."/>
            <person name="Jiang J."/>
            <person name="Wang Q."/>
            <person name="Zhang B."/>
            <person name="Ji P."/>
            <person name="Sakyi L.B."/>
            <person name="Cui X."/>
            <person name="Yuan T."/>
            <person name="Jiang B."/>
            <person name="Yang W."/>
            <person name="Lam T.T.-Y."/>
            <person name="Chang Q."/>
            <person name="Ding S."/>
            <person name="Wang X."/>
            <person name="Zhu J."/>
            <person name="Ruan X."/>
            <person name="Zhao L."/>
            <person name="Wei J."/>
            <person name="Que T."/>
            <person name="Du C."/>
            <person name="Cheng J."/>
            <person name="Dai P."/>
            <person name="Han X."/>
            <person name="Huang E."/>
            <person name="Gao Y."/>
            <person name="Liu J."/>
            <person name="Shao H."/>
            <person name="Ye R."/>
            <person name="Li L."/>
            <person name="Wei W."/>
            <person name="Wang X."/>
            <person name="Wang C."/>
            <person name="Yang T."/>
            <person name="Huo Q."/>
            <person name="Li W."/>
            <person name="Guo W."/>
            <person name="Chen H."/>
            <person name="Zhou L."/>
            <person name="Ni X."/>
            <person name="Tian J."/>
            <person name="Zhou Y."/>
            <person name="Sheng Y."/>
            <person name="Liu T."/>
            <person name="Pan Y."/>
            <person name="Xia L."/>
            <person name="Li J."/>
            <person name="Zhao F."/>
            <person name="Cao W."/>
        </authorList>
    </citation>
    <scope>NUCLEOTIDE SEQUENCE</scope>
    <source>
        <strain evidence="1">Hyas-2018</strain>
    </source>
</reference>
<sequence length="381" mass="41536">MDDDLPPPSGHQLFTRCLKEFCTRTDVAESTGNSVPLSEVLLQNALLVMQSLAGALQNNAQAAPQSARPCVKVDMPTYSGYHDSKSANEYLDRLLYYQQATGLTDAELLTRSKWLGGSDWLDITPARECNFADPEELAAATKRIQGDILAAQAYRLPPSAAMSLEPRCAWNGGAVAAQSHRANVSTTFADEQVDPCANALTTAPDSPVRDAPRQEHEANMRPGVWHATEQQSYSQLSQMAAMPRGHLQNPSLGDAYFQSALLCAVWETSVHENSRDEVTEHRREAEAAEALTLLGTHPMEFADMGSALIIFVSDCFGGRASDKACVDGSDIISKLEPFKDDVMVDKDFNIDSACASFGIDVVQPHFCGSRQSFHLKMLPKP</sequence>
<evidence type="ECO:0000313" key="2">
    <source>
        <dbReference type="Proteomes" id="UP000821845"/>
    </source>
</evidence>
<keyword evidence="2" id="KW-1185">Reference proteome</keyword>
<organism evidence="1 2">
    <name type="scientific">Hyalomma asiaticum</name>
    <name type="common">Tick</name>
    <dbReference type="NCBI Taxonomy" id="266040"/>
    <lineage>
        <taxon>Eukaryota</taxon>
        <taxon>Metazoa</taxon>
        <taxon>Ecdysozoa</taxon>
        <taxon>Arthropoda</taxon>
        <taxon>Chelicerata</taxon>
        <taxon>Arachnida</taxon>
        <taxon>Acari</taxon>
        <taxon>Parasitiformes</taxon>
        <taxon>Ixodida</taxon>
        <taxon>Ixodoidea</taxon>
        <taxon>Ixodidae</taxon>
        <taxon>Hyalomminae</taxon>
        <taxon>Hyalomma</taxon>
    </lineage>
</organism>
<proteinExistence type="predicted"/>
<gene>
    <name evidence="1" type="ORF">HPB50_014812</name>
</gene>
<comment type="caution">
    <text evidence="1">The sequence shown here is derived from an EMBL/GenBank/DDBJ whole genome shotgun (WGS) entry which is preliminary data.</text>
</comment>
<dbReference type="Proteomes" id="UP000821845">
    <property type="component" value="Chromosome 4"/>
</dbReference>